<keyword evidence="2" id="KW-1185">Reference proteome</keyword>
<dbReference type="RefSeq" id="WP_341875949.1">
    <property type="nucleotide sequence ID" value="NZ_CP121687.1"/>
</dbReference>
<proteinExistence type="predicted"/>
<sequence length="279" mass="32412">MEKITRTISFPEDVDQIVQNVSTNFFNGNYSLSLETIVRAADNNNINLFNGDQSKDFQTLKQVPTLLNAMDLKSVPYNGNDRAFKTNCANNFSVPFQTALFKMIRLISRYSYEKYNVYNIHNKHFIGFKENVSIYQINRDGKLNHGVYINSLEILGQAQKPAKTYIETNYYPEKEDRSFVFVSLPELNNIDDNETIFISHLERFTRSNNYFPNNDLWSHIKIALGLYASTGVEFPSHVENYLVNKYSNFSFDFNNKKIEALELSIENINTVIDYFESLL</sequence>
<dbReference type="EMBL" id="CP121687">
    <property type="protein sequence ID" value="WZL68941.1"/>
    <property type="molecule type" value="Genomic_DNA"/>
</dbReference>
<dbReference type="Proteomes" id="UP001486565">
    <property type="component" value="Chromosome"/>
</dbReference>
<accession>A0ABZ2Y4I5</accession>
<organism evidence="1 2">
    <name type="scientific">Defluviitalea saccharophila</name>
    <dbReference type="NCBI Taxonomy" id="879970"/>
    <lineage>
        <taxon>Bacteria</taxon>
        <taxon>Bacillati</taxon>
        <taxon>Bacillota</taxon>
        <taxon>Clostridia</taxon>
        <taxon>Lachnospirales</taxon>
        <taxon>Defluviitaleaceae</taxon>
        <taxon>Defluviitalea</taxon>
    </lineage>
</organism>
<reference evidence="1 2" key="1">
    <citation type="submission" date="2023-03" db="EMBL/GenBank/DDBJ databases">
        <title>Novel Species.</title>
        <authorList>
            <person name="Ma S."/>
        </authorList>
    </citation>
    <scope>NUCLEOTIDE SEQUENCE [LARGE SCALE GENOMIC DNA]</scope>
    <source>
        <strain evidence="1 2">LIND6LT2</strain>
    </source>
</reference>
<evidence type="ECO:0000313" key="2">
    <source>
        <dbReference type="Proteomes" id="UP001486565"/>
    </source>
</evidence>
<gene>
    <name evidence="1" type="ORF">QBE51_08925</name>
</gene>
<evidence type="ECO:0000313" key="1">
    <source>
        <dbReference type="EMBL" id="WZL68941.1"/>
    </source>
</evidence>
<protein>
    <submittedName>
        <fullName evidence="1">Uncharacterized protein</fullName>
    </submittedName>
</protein>
<name>A0ABZ2Y4I5_9FIRM</name>